<name>A0A1B2DRT9_9BACL</name>
<evidence type="ECO:0000313" key="1">
    <source>
        <dbReference type="EMBL" id="ANY70417.1"/>
    </source>
</evidence>
<sequence>MNSRVGEAQFVDIAAAVQFQGPGALITDDFQKEITDSLRRNSVLEGRLNYTPATGDFSTYFEQNTINGGAFVNPRSPSATPTSNVRTPHSLKVKALTNQTNFTHYDVTLGAQQGNFTELQSKDLNDMLNGISLAHGKALWRGSDSSLAVPTTLEYVGLAKQITNTFAVSPAASIVASIRAKVAAMVSSELYALMPTAIYIHPIGHHYLEQEQEASGNNQTQISNLRKTVVAGLEVMSIMTAAGVLPIIPEPFMPSAVNATTASNTDYGIAILTEPMVEYHYVGEKGIYLFELGKTSNLAQQFVGIKYGAPVAKGPSYAHAYGTIERPTIVAVA</sequence>
<evidence type="ECO:0008006" key="2">
    <source>
        <dbReference type="Google" id="ProtNLM"/>
    </source>
</evidence>
<reference evidence="1" key="1">
    <citation type="submission" date="2016-08" db="EMBL/GenBank/DDBJ databases">
        <title>Complete Genome Seqeunce of Paenibacillus sp. BIHB 4019 from tea rhizoplane.</title>
        <authorList>
            <person name="Thakur R."/>
            <person name="Swarnkar M.K."/>
            <person name="Gulati A."/>
        </authorList>
    </citation>
    <scope>NUCLEOTIDE SEQUENCE [LARGE SCALE GENOMIC DNA]</scope>
    <source>
        <strain evidence="1">BIHB4019</strain>
    </source>
</reference>
<dbReference type="EMBL" id="CP016808">
    <property type="protein sequence ID" value="ANY70417.1"/>
    <property type="molecule type" value="Genomic_DNA"/>
</dbReference>
<dbReference type="SUPFAM" id="SSF56563">
    <property type="entry name" value="Major capsid protein gp5"/>
    <property type="match status" value="1"/>
</dbReference>
<proteinExistence type="predicted"/>
<dbReference type="RefSeq" id="WP_099521328.1">
    <property type="nucleotide sequence ID" value="NZ_CP016808.1"/>
</dbReference>
<accession>A0A1B2DRT9</accession>
<gene>
    <name evidence="1" type="ORF">BBD42_30905</name>
</gene>
<protein>
    <recommendedName>
        <fullName evidence="2">Major capsid protein</fullName>
    </recommendedName>
</protein>
<dbReference type="AlphaFoldDB" id="A0A1B2DRT9"/>
<organism evidence="1">
    <name type="scientific">Paenibacillus sp. BIHB 4019</name>
    <dbReference type="NCBI Taxonomy" id="1870819"/>
    <lineage>
        <taxon>Bacteria</taxon>
        <taxon>Bacillati</taxon>
        <taxon>Bacillota</taxon>
        <taxon>Bacilli</taxon>
        <taxon>Bacillales</taxon>
        <taxon>Paenibacillaceae</taxon>
        <taxon>Paenibacillus</taxon>
    </lineage>
</organism>